<dbReference type="CDD" id="cd00118">
    <property type="entry name" value="LysM"/>
    <property type="match status" value="1"/>
</dbReference>
<dbReference type="PANTHER" id="PTHR34700:SF4">
    <property type="entry name" value="PHAGE-LIKE ELEMENT PBSX PROTEIN XKDP"/>
    <property type="match status" value="1"/>
</dbReference>
<name>A0A257LUV1_UNCW3</name>
<organism evidence="3 4">
    <name type="scientific">candidate division WOR-3 bacterium 4484_18</name>
    <dbReference type="NCBI Taxonomy" id="2020626"/>
    <lineage>
        <taxon>Bacteria</taxon>
        <taxon>Bacteria division WOR-3</taxon>
    </lineage>
</organism>
<dbReference type="PROSITE" id="PS51782">
    <property type="entry name" value="LYSM"/>
    <property type="match status" value="1"/>
</dbReference>
<proteinExistence type="predicted"/>
<dbReference type="InterPro" id="IPR036779">
    <property type="entry name" value="LysM_dom_sf"/>
</dbReference>
<feature type="domain" description="LysM" evidence="2">
    <location>
        <begin position="86"/>
        <end position="135"/>
    </location>
</feature>
<dbReference type="Proteomes" id="UP000216312">
    <property type="component" value="Unassembled WGS sequence"/>
</dbReference>
<accession>A0A257LUV1</accession>
<sequence length="139" mass="15951">MKRWLLLCMILLIIPLYGQERLKEEEAQAKLAELKQKEATLNAKVKELEDQVVSLESEIGALDSRIGGLTAEIDKLKAALPKLRYETYVVKPGDMLRSISEKFYGGDMCWKKIFDANRDIIKDPDFILPGWELKIPIEE</sequence>
<dbReference type="Pfam" id="PF01476">
    <property type="entry name" value="LysM"/>
    <property type="match status" value="1"/>
</dbReference>
<evidence type="ECO:0000259" key="2">
    <source>
        <dbReference type="PROSITE" id="PS51782"/>
    </source>
</evidence>
<protein>
    <recommendedName>
        <fullName evidence="2">LysM domain-containing protein</fullName>
    </recommendedName>
</protein>
<dbReference type="AlphaFoldDB" id="A0A257LUV1"/>
<gene>
    <name evidence="3" type="ORF">CGW93_01715</name>
</gene>
<evidence type="ECO:0000256" key="1">
    <source>
        <dbReference type="SAM" id="Coils"/>
    </source>
</evidence>
<keyword evidence="1" id="KW-0175">Coiled coil</keyword>
<reference evidence="4" key="1">
    <citation type="submission" date="2017-07" db="EMBL/GenBank/DDBJ databases">
        <title>Novel pathways for hydrocarbon cycling and metabolic interdependencies in hydrothermal sediment communities.</title>
        <authorList>
            <person name="Dombrowski N."/>
            <person name="Seitz K."/>
            <person name="Teske A."/>
            <person name="Baker B."/>
        </authorList>
    </citation>
    <scope>NUCLEOTIDE SEQUENCE [LARGE SCALE GENOMIC DNA]</scope>
</reference>
<dbReference type="SMART" id="SM00257">
    <property type="entry name" value="LysM"/>
    <property type="match status" value="1"/>
</dbReference>
<dbReference type="EMBL" id="NMUJ01000013">
    <property type="protein sequence ID" value="OYV03259.1"/>
    <property type="molecule type" value="Genomic_DNA"/>
</dbReference>
<dbReference type="InterPro" id="IPR052196">
    <property type="entry name" value="Bact_Kbp"/>
</dbReference>
<evidence type="ECO:0000313" key="3">
    <source>
        <dbReference type="EMBL" id="OYV03259.1"/>
    </source>
</evidence>
<dbReference type="InterPro" id="IPR018392">
    <property type="entry name" value="LysM"/>
</dbReference>
<feature type="coiled-coil region" evidence="1">
    <location>
        <begin position="17"/>
        <end position="65"/>
    </location>
</feature>
<dbReference type="Gene3D" id="3.10.350.10">
    <property type="entry name" value="LysM domain"/>
    <property type="match status" value="1"/>
</dbReference>
<dbReference type="SUPFAM" id="SSF54106">
    <property type="entry name" value="LysM domain"/>
    <property type="match status" value="1"/>
</dbReference>
<dbReference type="PANTHER" id="PTHR34700">
    <property type="entry name" value="POTASSIUM BINDING PROTEIN KBP"/>
    <property type="match status" value="1"/>
</dbReference>
<dbReference type="Gene3D" id="1.20.5.340">
    <property type="match status" value="1"/>
</dbReference>
<evidence type="ECO:0000313" key="4">
    <source>
        <dbReference type="Proteomes" id="UP000216312"/>
    </source>
</evidence>
<comment type="caution">
    <text evidence="3">The sequence shown here is derived from an EMBL/GenBank/DDBJ whole genome shotgun (WGS) entry which is preliminary data.</text>
</comment>